<reference evidence="3 4" key="1">
    <citation type="journal article" date="2021" name="Elife">
        <title>Chloroplast acquisition without the gene transfer in kleptoplastic sea slugs, Plakobranchus ocellatus.</title>
        <authorList>
            <person name="Maeda T."/>
            <person name="Takahashi S."/>
            <person name="Yoshida T."/>
            <person name="Shimamura S."/>
            <person name="Takaki Y."/>
            <person name="Nagai Y."/>
            <person name="Toyoda A."/>
            <person name="Suzuki Y."/>
            <person name="Arimoto A."/>
            <person name="Ishii H."/>
            <person name="Satoh N."/>
            <person name="Nishiyama T."/>
            <person name="Hasebe M."/>
            <person name="Maruyama T."/>
            <person name="Minagawa J."/>
            <person name="Obokata J."/>
            <person name="Shigenobu S."/>
        </authorList>
    </citation>
    <scope>NUCLEOTIDE SEQUENCE [LARGE SCALE GENOMIC DNA]</scope>
</reference>
<protein>
    <submittedName>
        <fullName evidence="3">Uncharacterized protein</fullName>
    </submittedName>
</protein>
<dbReference type="EMBL" id="BLXT01000847">
    <property type="protein sequence ID" value="GFN80754.1"/>
    <property type="molecule type" value="Genomic_DNA"/>
</dbReference>
<evidence type="ECO:0000313" key="4">
    <source>
        <dbReference type="Proteomes" id="UP000735302"/>
    </source>
</evidence>
<evidence type="ECO:0000256" key="2">
    <source>
        <dbReference type="SAM" id="MobiDB-lite"/>
    </source>
</evidence>
<comment type="caution">
    <text evidence="3">The sequence shown here is derived from an EMBL/GenBank/DDBJ whole genome shotgun (WGS) entry which is preliminary data.</text>
</comment>
<dbReference type="AlphaFoldDB" id="A0AAV3YE12"/>
<organism evidence="3 4">
    <name type="scientific">Plakobranchus ocellatus</name>
    <dbReference type="NCBI Taxonomy" id="259542"/>
    <lineage>
        <taxon>Eukaryota</taxon>
        <taxon>Metazoa</taxon>
        <taxon>Spiralia</taxon>
        <taxon>Lophotrochozoa</taxon>
        <taxon>Mollusca</taxon>
        <taxon>Gastropoda</taxon>
        <taxon>Heterobranchia</taxon>
        <taxon>Euthyneura</taxon>
        <taxon>Panpulmonata</taxon>
        <taxon>Sacoglossa</taxon>
        <taxon>Placobranchoidea</taxon>
        <taxon>Plakobranchidae</taxon>
        <taxon>Plakobranchus</taxon>
    </lineage>
</organism>
<sequence length="196" mass="22695">MGGSKRKKQTTFSDESTHSTHSNDEVFIKLQTLEHKLETLSNNNTQRLIDDIEIIQGTLHDLLIEQDNVKKDIRDLKDQRSILTDEVSSLRQTINELGLKVNEFEQYGRRANVRVFGLRDKIDETNAVKVKTVTEIIRTKLNTTHTKQHEVRTRNEPSHAVTRSSTTTQDGLMSKPQINQQKRVLRGQRCNFSHRH</sequence>
<proteinExistence type="predicted"/>
<accession>A0AAV3YE12</accession>
<gene>
    <name evidence="3" type="ORF">PoB_000726000</name>
</gene>
<dbReference type="Proteomes" id="UP000735302">
    <property type="component" value="Unassembled WGS sequence"/>
</dbReference>
<feature type="region of interest" description="Disordered" evidence="2">
    <location>
        <begin position="144"/>
        <end position="177"/>
    </location>
</feature>
<feature type="compositionally biased region" description="Basic and acidic residues" evidence="2">
    <location>
        <begin position="147"/>
        <end position="157"/>
    </location>
</feature>
<feature type="compositionally biased region" description="Polar residues" evidence="2">
    <location>
        <begin position="161"/>
        <end position="177"/>
    </location>
</feature>
<name>A0AAV3YE12_9GAST</name>
<keyword evidence="4" id="KW-1185">Reference proteome</keyword>
<keyword evidence="1" id="KW-0175">Coiled coil</keyword>
<evidence type="ECO:0000313" key="3">
    <source>
        <dbReference type="EMBL" id="GFN80754.1"/>
    </source>
</evidence>
<evidence type="ECO:0000256" key="1">
    <source>
        <dbReference type="SAM" id="Coils"/>
    </source>
</evidence>
<feature type="coiled-coil region" evidence="1">
    <location>
        <begin position="23"/>
        <end position="93"/>
    </location>
</feature>